<keyword evidence="5" id="KW-0963">Cytoplasm</keyword>
<evidence type="ECO:0000256" key="9">
    <source>
        <dbReference type="ARBA" id="ARBA00030757"/>
    </source>
</evidence>
<accession>A0A401Z1S6</accession>
<comment type="similarity">
    <text evidence="2">Belongs to the methyltransferase superfamily. L-isoaspartyl/D-aspartyl protein methyltransferase family.</text>
</comment>
<evidence type="ECO:0000256" key="11">
    <source>
        <dbReference type="ARBA" id="ARBA00031350"/>
    </source>
</evidence>
<evidence type="ECO:0000256" key="8">
    <source>
        <dbReference type="ARBA" id="ARBA00022691"/>
    </source>
</evidence>
<keyword evidence="6 12" id="KW-0489">Methyltransferase</keyword>
<evidence type="ECO:0000256" key="1">
    <source>
        <dbReference type="ARBA" id="ARBA00004496"/>
    </source>
</evidence>
<dbReference type="RefSeq" id="WP_126642429.1">
    <property type="nucleotide sequence ID" value="NZ_BIFH01000042.1"/>
</dbReference>
<name>A0A401Z1S6_9ACTN</name>
<gene>
    <name evidence="12" type="primary">pcm_9</name>
    <name evidence="12" type="ORF">EHYA_08452</name>
</gene>
<evidence type="ECO:0000256" key="2">
    <source>
        <dbReference type="ARBA" id="ARBA00005369"/>
    </source>
</evidence>
<comment type="caution">
    <text evidence="12">The sequence shown here is derived from an EMBL/GenBank/DDBJ whole genome shotgun (WGS) entry which is preliminary data.</text>
</comment>
<dbReference type="Gene3D" id="3.40.50.150">
    <property type="entry name" value="Vaccinia Virus protein VP39"/>
    <property type="match status" value="1"/>
</dbReference>
<evidence type="ECO:0000256" key="7">
    <source>
        <dbReference type="ARBA" id="ARBA00022679"/>
    </source>
</evidence>
<dbReference type="OrthoDB" id="5143400at2"/>
<dbReference type="InterPro" id="IPR000682">
    <property type="entry name" value="PCMT"/>
</dbReference>
<proteinExistence type="inferred from homology"/>
<keyword evidence="13" id="KW-1185">Reference proteome</keyword>
<evidence type="ECO:0000313" key="13">
    <source>
        <dbReference type="Proteomes" id="UP000286931"/>
    </source>
</evidence>
<evidence type="ECO:0000256" key="10">
    <source>
        <dbReference type="ARBA" id="ARBA00031323"/>
    </source>
</evidence>
<dbReference type="CDD" id="cd02440">
    <property type="entry name" value="AdoMet_MTases"/>
    <property type="match status" value="1"/>
</dbReference>
<dbReference type="PANTHER" id="PTHR11579">
    <property type="entry name" value="PROTEIN-L-ISOASPARTATE O-METHYLTRANSFERASE"/>
    <property type="match status" value="1"/>
</dbReference>
<dbReference type="Proteomes" id="UP000286931">
    <property type="component" value="Unassembled WGS sequence"/>
</dbReference>
<organism evidence="12 13">
    <name type="scientific">Embleya hyalina</name>
    <dbReference type="NCBI Taxonomy" id="516124"/>
    <lineage>
        <taxon>Bacteria</taxon>
        <taxon>Bacillati</taxon>
        <taxon>Actinomycetota</taxon>
        <taxon>Actinomycetes</taxon>
        <taxon>Kitasatosporales</taxon>
        <taxon>Streptomycetaceae</taxon>
        <taxon>Embleya</taxon>
    </lineage>
</organism>
<dbReference type="GO" id="GO:0005737">
    <property type="term" value="C:cytoplasm"/>
    <property type="evidence" value="ECO:0007669"/>
    <property type="project" value="UniProtKB-SubCell"/>
</dbReference>
<dbReference type="GO" id="GO:0032259">
    <property type="term" value="P:methylation"/>
    <property type="evidence" value="ECO:0007669"/>
    <property type="project" value="UniProtKB-KW"/>
</dbReference>
<protein>
    <recommendedName>
        <fullName evidence="4">Protein-L-isoaspartate O-methyltransferase</fullName>
        <ecNumber evidence="3">2.1.1.77</ecNumber>
    </recommendedName>
    <alternativeName>
        <fullName evidence="11">L-isoaspartyl protein carboxyl methyltransferase</fullName>
    </alternativeName>
    <alternativeName>
        <fullName evidence="9">Protein L-isoaspartyl methyltransferase</fullName>
    </alternativeName>
    <alternativeName>
        <fullName evidence="10">Protein-beta-aspartate methyltransferase</fullName>
    </alternativeName>
</protein>
<dbReference type="EMBL" id="BIFH01000042">
    <property type="protein sequence ID" value="GCE00726.1"/>
    <property type="molecule type" value="Genomic_DNA"/>
</dbReference>
<dbReference type="InterPro" id="IPR029063">
    <property type="entry name" value="SAM-dependent_MTases_sf"/>
</dbReference>
<reference evidence="12 13" key="1">
    <citation type="submission" date="2018-12" db="EMBL/GenBank/DDBJ databases">
        <title>Draft genome sequence of Embleya hyalina NBRC 13850T.</title>
        <authorList>
            <person name="Komaki H."/>
            <person name="Hosoyama A."/>
            <person name="Kimura A."/>
            <person name="Ichikawa N."/>
            <person name="Tamura T."/>
        </authorList>
    </citation>
    <scope>NUCLEOTIDE SEQUENCE [LARGE SCALE GENOMIC DNA]</scope>
    <source>
        <strain evidence="12 13">NBRC 13850</strain>
    </source>
</reference>
<evidence type="ECO:0000256" key="5">
    <source>
        <dbReference type="ARBA" id="ARBA00022490"/>
    </source>
</evidence>
<dbReference type="AlphaFoldDB" id="A0A401Z1S6"/>
<dbReference type="Pfam" id="PF01135">
    <property type="entry name" value="PCMT"/>
    <property type="match status" value="1"/>
</dbReference>
<keyword evidence="8" id="KW-0949">S-adenosyl-L-methionine</keyword>
<dbReference type="SUPFAM" id="SSF53335">
    <property type="entry name" value="S-adenosyl-L-methionine-dependent methyltransferases"/>
    <property type="match status" value="1"/>
</dbReference>
<comment type="subcellular location">
    <subcellularLocation>
        <location evidence="1">Cytoplasm</location>
    </subcellularLocation>
</comment>
<dbReference type="GO" id="GO:0004719">
    <property type="term" value="F:protein-L-isoaspartate (D-aspartate) O-methyltransferase activity"/>
    <property type="evidence" value="ECO:0007669"/>
    <property type="project" value="UniProtKB-EC"/>
</dbReference>
<evidence type="ECO:0000256" key="3">
    <source>
        <dbReference type="ARBA" id="ARBA00011890"/>
    </source>
</evidence>
<dbReference type="PANTHER" id="PTHR11579:SF0">
    <property type="entry name" value="PROTEIN-L-ISOASPARTATE(D-ASPARTATE) O-METHYLTRANSFERASE"/>
    <property type="match status" value="1"/>
</dbReference>
<dbReference type="EC" id="2.1.1.77" evidence="3"/>
<evidence type="ECO:0000256" key="6">
    <source>
        <dbReference type="ARBA" id="ARBA00022603"/>
    </source>
</evidence>
<evidence type="ECO:0000256" key="4">
    <source>
        <dbReference type="ARBA" id="ARBA00013346"/>
    </source>
</evidence>
<evidence type="ECO:0000313" key="12">
    <source>
        <dbReference type="EMBL" id="GCE00726.1"/>
    </source>
</evidence>
<keyword evidence="7 12" id="KW-0808">Transferase</keyword>
<sequence length="395" mass="43124">MKVLDDQALIAARVRLVERIAAGDVVLSSRIAEAFLNVPRHVFTPVFYRREYGDRFVPWRADDTGDADGAWWDAVYSGESLITEVDGVHAEHAPPEGVFGAPTSSSTAPDLMADMLDALDPTPGARTLEIGTGSGYNTALLSRLVGADNVTTVDHTPHLVATARQRLKVAGFTPDVVPADGTAGWAPNAPYDRLIATASVPRVPDTWIEQCAPGAVLVVPLKGTLAGGSIAWLKKLPDGTAAGRLMHTPAAFMPLLPRTDVTEKGPRFAHRETGHAADRTRTSPLTPRVLDDWTFSFFAQLHLDPHTTRTFTHIDGRHSTTLRTPNDRTTVTDTDDGTEVAWVGGRDLWAPMEQAHRLWLELNRPRREWFTVEVVSTGQYVSLETPAGDAYTWTL</sequence>